<reference evidence="2 3" key="1">
    <citation type="submission" date="2023-05" db="EMBL/GenBank/DDBJ databases">
        <title>Corynebacterium suedekumii sp. nov. and Corynebacterium breve sp. nov. isolated from raw cow's milk.</title>
        <authorList>
            <person name="Baer M.K."/>
            <person name="Mehl L."/>
            <person name="Hellmuth R."/>
            <person name="Marke G."/>
            <person name="Lipski A."/>
        </authorList>
    </citation>
    <scope>NUCLEOTIDE SEQUENCE [LARGE SCALE GENOMIC DNA]</scope>
    <source>
        <strain evidence="2 3">R4</strain>
    </source>
</reference>
<evidence type="ECO:0000313" key="3">
    <source>
        <dbReference type="Proteomes" id="UP001225598"/>
    </source>
</evidence>
<gene>
    <name evidence="2" type="ORF">QP027_11240</name>
</gene>
<feature type="compositionally biased region" description="Low complexity" evidence="1">
    <location>
        <begin position="81"/>
        <end position="99"/>
    </location>
</feature>
<sequence length="608" mass="66414">MATREFPVYSDDDTLPALTDGQILLADTAFQDLFPGRPNQAKALGEFFRKNLAKDKATRADSAKQLLADLRAVQKLEERTTTSPQKPSTSSVPSEPTVIPTPDNQAPITGLAHLVDELRAHAGKKDSSQRKFVSRVLGVVDSAPADPFAPNAQYAKSLNVTPGRIPQITQEIPQLWASTNELATVYEQVRETLKDEIKGNGGIATPAELAPAVSKLFPDDVADHQTRTLLGVIRLVQLSLEKEQDPGQQRQFVSLRRGITQTLIALANPPGFGTLHHDLAHSVKHALAQAPSGIIPASQLTNLLTKATASSLHIQPSAIPFKLSMLPELATTALNKVALTPTGDVYATDMTAAQLVAAVFPRTAERISRKDLKDLINTRFPQAELTELPKHPELDTLVQTQSPLMVYDGQRSEYILPKQDTVTYVETRVPTSATLAQIQAEGYSDLIAMLKATIPERQFRFVATNLHSTSAIVEELVKEFDVPHVDVTRAVFNKLDQVASSEQELINVLAADTPQHAQQMHAILRQWSQEVLDEALDTTAPAVILTDISILVSYGNQDLLERYMDITANHNRSAIWVVIPEEAHSSAHGLEIEGHSISLSSTNQLVKA</sequence>
<feature type="region of interest" description="Disordered" evidence="1">
    <location>
        <begin position="77"/>
        <end position="99"/>
    </location>
</feature>
<organism evidence="2 3">
    <name type="scientific">Corynebacterium breve</name>
    <dbReference type="NCBI Taxonomy" id="3049799"/>
    <lineage>
        <taxon>Bacteria</taxon>
        <taxon>Bacillati</taxon>
        <taxon>Actinomycetota</taxon>
        <taxon>Actinomycetes</taxon>
        <taxon>Mycobacteriales</taxon>
        <taxon>Corynebacteriaceae</taxon>
        <taxon>Corynebacterium</taxon>
    </lineage>
</organism>
<dbReference type="Proteomes" id="UP001225598">
    <property type="component" value="Chromosome"/>
</dbReference>
<dbReference type="EMBL" id="CP126969">
    <property type="protein sequence ID" value="WIM67642.1"/>
    <property type="molecule type" value="Genomic_DNA"/>
</dbReference>
<evidence type="ECO:0000256" key="1">
    <source>
        <dbReference type="SAM" id="MobiDB-lite"/>
    </source>
</evidence>
<proteinExistence type="predicted"/>
<accession>A0ABY8VEW1</accession>
<keyword evidence="3" id="KW-1185">Reference proteome</keyword>
<dbReference type="RefSeq" id="WP_284824878.1">
    <property type="nucleotide sequence ID" value="NZ_CP126969.1"/>
</dbReference>
<evidence type="ECO:0000313" key="2">
    <source>
        <dbReference type="EMBL" id="WIM67642.1"/>
    </source>
</evidence>
<name>A0ABY8VEW1_9CORY</name>
<protein>
    <submittedName>
        <fullName evidence="2">Uncharacterized protein</fullName>
    </submittedName>
</protein>